<dbReference type="PANTHER" id="PTHR42893">
    <property type="entry name" value="PROTEIN DETOXIFICATION 44, CHLOROPLASTIC-RELATED"/>
    <property type="match status" value="1"/>
</dbReference>
<accession>G9PGK1</accession>
<evidence type="ECO:0000256" key="4">
    <source>
        <dbReference type="ARBA" id="ARBA00022989"/>
    </source>
</evidence>
<dbReference type="Pfam" id="PF01554">
    <property type="entry name" value="MatE"/>
    <property type="match status" value="2"/>
</dbReference>
<feature type="region of interest" description="Disordered" evidence="6">
    <location>
        <begin position="1"/>
        <end position="38"/>
    </location>
</feature>
<feature type="transmembrane region" description="Helical" evidence="7">
    <location>
        <begin position="74"/>
        <end position="94"/>
    </location>
</feature>
<dbReference type="InterPro" id="IPR044644">
    <property type="entry name" value="DinF-like"/>
</dbReference>
<feature type="transmembrane region" description="Helical" evidence="7">
    <location>
        <begin position="486"/>
        <end position="507"/>
    </location>
</feature>
<evidence type="ECO:0000256" key="2">
    <source>
        <dbReference type="ARBA" id="ARBA00010199"/>
    </source>
</evidence>
<evidence type="ECO:0000256" key="1">
    <source>
        <dbReference type="ARBA" id="ARBA00004141"/>
    </source>
</evidence>
<dbReference type="HOGENOM" id="CLU_012893_16_3_11"/>
<protein>
    <recommendedName>
        <fullName evidence="10">MATE efflux family protein</fullName>
    </recommendedName>
</protein>
<dbReference type="PATRIC" id="fig|435830.3.peg.1323"/>
<dbReference type="GO" id="GO:0015297">
    <property type="term" value="F:antiporter activity"/>
    <property type="evidence" value="ECO:0007669"/>
    <property type="project" value="InterPro"/>
</dbReference>
<feature type="transmembrane region" description="Helical" evidence="7">
    <location>
        <begin position="150"/>
        <end position="172"/>
    </location>
</feature>
<comment type="caution">
    <text evidence="8">The sequence shown here is derived from an EMBL/GenBank/DDBJ whole genome shotgun (WGS) entry which is preliminary data.</text>
</comment>
<evidence type="ECO:0000256" key="3">
    <source>
        <dbReference type="ARBA" id="ARBA00022692"/>
    </source>
</evidence>
<dbReference type="PANTHER" id="PTHR42893:SF46">
    <property type="entry name" value="PROTEIN DETOXIFICATION 44, CHLOROPLASTIC"/>
    <property type="match status" value="1"/>
</dbReference>
<dbReference type="AlphaFoldDB" id="G9PGK1"/>
<dbReference type="InterPro" id="IPR002528">
    <property type="entry name" value="MATE_fam"/>
</dbReference>
<evidence type="ECO:0008006" key="10">
    <source>
        <dbReference type="Google" id="ProtNLM"/>
    </source>
</evidence>
<dbReference type="GO" id="GO:0042910">
    <property type="term" value="F:xenobiotic transmembrane transporter activity"/>
    <property type="evidence" value="ECO:0007669"/>
    <property type="project" value="InterPro"/>
</dbReference>
<sequence>MSTAVSPSPEVSSPEGSPLEGSSTAGADATGAGAGTAGAASAGTARAASAGQGADAPFTSPADKLRGRELDRQILALALPALGGLVASPIFVMIDSSMVGHLGADPLAALSLASSILTTAVGLFVFLTYATTATTARHFGAGRRREGLKAGLDGIWLAALIGVAVAGVAMVFAPQIVAAMGAKASVATNAVAYLRMVLPGLPGMLVVLAATGTLRGLLDTRTPFIVALAGAALNTLLNAFFLYVVGLGVAGSGLGTALAELSMGAALVTPIARAAHAEQVSLRPRLAGLRASMGEGLGLFVRNISLRVAILSTVWAATALGATALASYQVVNALWGVCSFGLDALAIAAQALIGQALGRAAEARRRGDKDALAQEDAAISRILRRCMGWTLGVGVAVGLVVAGGAKWLPWFFTSDAPVRELAFWPLLAMAASLPLVAVAFLYDGILMGAGDGRYLAVAGVINLVPYLPAILLLVNAHEGLSDNAALMLLWGAFAFIFMGMRALTTGWRIHTDAWKK</sequence>
<dbReference type="eggNOG" id="COG0534">
    <property type="taxonomic scope" value="Bacteria"/>
</dbReference>
<feature type="transmembrane region" description="Helical" evidence="7">
    <location>
        <begin position="308"/>
        <end position="328"/>
    </location>
</feature>
<evidence type="ECO:0000313" key="9">
    <source>
        <dbReference type="Proteomes" id="UP000003822"/>
    </source>
</evidence>
<evidence type="ECO:0000313" key="8">
    <source>
        <dbReference type="EMBL" id="EHM87688.1"/>
    </source>
</evidence>
<feature type="transmembrane region" description="Helical" evidence="7">
    <location>
        <begin position="422"/>
        <end position="442"/>
    </location>
</feature>
<dbReference type="RefSeq" id="WP_005986867.1">
    <property type="nucleotide sequence ID" value="NZ_JH470338.1"/>
</dbReference>
<dbReference type="STRING" id="435830.HMPREF0045_01375"/>
<reference evidence="8 9" key="1">
    <citation type="submission" date="2011-10" db="EMBL/GenBank/DDBJ databases">
        <title>The Genome Sequence of Actinomyces graevenitzii C83.</title>
        <authorList>
            <consortium name="The Broad Institute Genome Sequencing Platform"/>
            <consortium name="The Broad Institute Genome Sequencing Center for Infectious Disease"/>
            <person name="Earl A."/>
            <person name="Ward D."/>
            <person name="Feldgarden M."/>
            <person name="Gevers D."/>
            <person name="Sibley C.D."/>
            <person name="Field T.R."/>
            <person name="Grinwis M."/>
            <person name="Eshaghurshan C.S."/>
            <person name="Surette M.G."/>
            <person name="Young S.K."/>
            <person name="Zeng Q."/>
            <person name="Gargeya S."/>
            <person name="Fitzgerald M."/>
            <person name="Haas B."/>
            <person name="Abouelleil A."/>
            <person name="Alvarado L."/>
            <person name="Arachchi H.M."/>
            <person name="Berlin A."/>
            <person name="Brown A."/>
            <person name="Chapman S.B."/>
            <person name="Chen Z."/>
            <person name="Dunbar C."/>
            <person name="Freedman E."/>
            <person name="Gearin G."/>
            <person name="Goldberg J."/>
            <person name="Griggs A."/>
            <person name="Gujja S."/>
            <person name="Heiman D."/>
            <person name="Howarth C."/>
            <person name="Larson L."/>
            <person name="Lui A."/>
            <person name="MacDonald P.J.P."/>
            <person name="Montmayeur A."/>
            <person name="Murphy C."/>
            <person name="Neiman D."/>
            <person name="Pearson M."/>
            <person name="Priest M."/>
            <person name="Roberts A."/>
            <person name="Saif S."/>
            <person name="Shea T."/>
            <person name="Shenoy N."/>
            <person name="Sisk P."/>
            <person name="Stolte C."/>
            <person name="Sykes S."/>
            <person name="Wortman J."/>
            <person name="Nusbaum C."/>
            <person name="Birren B."/>
        </authorList>
    </citation>
    <scope>NUCLEOTIDE SEQUENCE [LARGE SCALE GENOMIC DNA]</scope>
    <source>
        <strain evidence="8 9">C83</strain>
    </source>
</reference>
<evidence type="ECO:0000256" key="5">
    <source>
        <dbReference type="ARBA" id="ARBA00023136"/>
    </source>
</evidence>
<keyword evidence="5 7" id="KW-0472">Membrane</keyword>
<organism evidence="8 9">
    <name type="scientific">Actinomyces graevenitzii C83</name>
    <dbReference type="NCBI Taxonomy" id="435830"/>
    <lineage>
        <taxon>Bacteria</taxon>
        <taxon>Bacillati</taxon>
        <taxon>Actinomycetota</taxon>
        <taxon>Actinomycetes</taxon>
        <taxon>Actinomycetales</taxon>
        <taxon>Actinomycetaceae</taxon>
        <taxon>Actinomyces</taxon>
    </lineage>
</organism>
<feature type="transmembrane region" description="Helical" evidence="7">
    <location>
        <begin position="192"/>
        <end position="212"/>
    </location>
</feature>
<proteinExistence type="inferred from homology"/>
<feature type="transmembrane region" description="Helical" evidence="7">
    <location>
        <begin position="454"/>
        <end position="474"/>
    </location>
</feature>
<dbReference type="GO" id="GO:0005886">
    <property type="term" value="C:plasma membrane"/>
    <property type="evidence" value="ECO:0007669"/>
    <property type="project" value="TreeGrafter"/>
</dbReference>
<evidence type="ECO:0000256" key="7">
    <source>
        <dbReference type="SAM" id="Phobius"/>
    </source>
</evidence>
<evidence type="ECO:0000256" key="6">
    <source>
        <dbReference type="SAM" id="MobiDB-lite"/>
    </source>
</evidence>
<comment type="subcellular location">
    <subcellularLocation>
        <location evidence="1">Membrane</location>
        <topology evidence="1">Multi-pass membrane protein</topology>
    </subcellularLocation>
</comment>
<keyword evidence="4 7" id="KW-1133">Transmembrane helix</keyword>
<keyword evidence="3 7" id="KW-0812">Transmembrane</keyword>
<feature type="transmembrane region" description="Helical" evidence="7">
    <location>
        <begin position="224"/>
        <end position="245"/>
    </location>
</feature>
<feature type="transmembrane region" description="Helical" evidence="7">
    <location>
        <begin position="389"/>
        <end position="410"/>
    </location>
</feature>
<name>G9PGK1_9ACTO</name>
<keyword evidence="9" id="KW-1185">Reference proteome</keyword>
<gene>
    <name evidence="8" type="ORF">HMPREF0045_01375</name>
</gene>
<dbReference type="Proteomes" id="UP000003822">
    <property type="component" value="Unassembled WGS sequence"/>
</dbReference>
<dbReference type="NCBIfam" id="TIGR00797">
    <property type="entry name" value="matE"/>
    <property type="match status" value="1"/>
</dbReference>
<dbReference type="EMBL" id="ACRN01000011">
    <property type="protein sequence ID" value="EHM87688.1"/>
    <property type="molecule type" value="Genomic_DNA"/>
</dbReference>
<comment type="similarity">
    <text evidence="2">Belongs to the multi antimicrobial extrusion (MATE) (TC 2.A.66.1) family.</text>
</comment>
<feature type="transmembrane region" description="Helical" evidence="7">
    <location>
        <begin position="106"/>
        <end position="129"/>
    </location>
</feature>